<dbReference type="AlphaFoldDB" id="A0A2H0VLG7"/>
<dbReference type="GO" id="GO:0016226">
    <property type="term" value="P:iron-sulfur cluster assembly"/>
    <property type="evidence" value="ECO:0007669"/>
    <property type="project" value="InterPro"/>
</dbReference>
<dbReference type="Pfam" id="PF01458">
    <property type="entry name" value="SUFBD_core"/>
    <property type="match status" value="1"/>
</dbReference>
<dbReference type="InterPro" id="IPR055346">
    <property type="entry name" value="Fe-S_cluster_assembly_SufBD"/>
</dbReference>
<protein>
    <recommendedName>
        <fullName evidence="1">SUF system FeS cluster assembly SufBD core domain-containing protein</fullName>
    </recommendedName>
</protein>
<dbReference type="Proteomes" id="UP000230796">
    <property type="component" value="Unassembled WGS sequence"/>
</dbReference>
<comment type="caution">
    <text evidence="2">The sequence shown here is derived from an EMBL/GenBank/DDBJ whole genome shotgun (WGS) entry which is preliminary data.</text>
</comment>
<proteinExistence type="predicted"/>
<evidence type="ECO:0000313" key="2">
    <source>
        <dbReference type="EMBL" id="PIR99189.1"/>
    </source>
</evidence>
<evidence type="ECO:0000259" key="1">
    <source>
        <dbReference type="Pfam" id="PF01458"/>
    </source>
</evidence>
<evidence type="ECO:0000313" key="3">
    <source>
        <dbReference type="Proteomes" id="UP000230796"/>
    </source>
</evidence>
<gene>
    <name evidence="2" type="ORF">COT87_00700</name>
</gene>
<accession>A0A2H0VLG7</accession>
<feature type="domain" description="SUF system FeS cluster assembly SufBD core" evidence="1">
    <location>
        <begin position="21"/>
        <end position="153"/>
    </location>
</feature>
<dbReference type="PANTHER" id="PTHR43575:SF1">
    <property type="entry name" value="PROTEIN ABCI7, CHLOROPLASTIC"/>
    <property type="match status" value="1"/>
</dbReference>
<dbReference type="PANTHER" id="PTHR43575">
    <property type="entry name" value="PROTEIN ABCI7, CHLOROPLASTIC"/>
    <property type="match status" value="1"/>
</dbReference>
<sequence length="157" mass="17498">MRNRIVKRYDQPGKWEVVIPFEKEGESIEWVGVIDGRARGEYELRVVAEHRARGTKGRITVRAVAGAGVKVKIKGIIKIAKEAQETDDFLELRVLTLDKTAQAVAEPELEIEANNVKASHAASVGQVDSEQILYLMSRGLGEKRAKDEIVRGFLMIS</sequence>
<name>A0A2H0VLG7_9BACT</name>
<dbReference type="EMBL" id="PFAF01000010">
    <property type="protein sequence ID" value="PIR99189.1"/>
    <property type="molecule type" value="Genomic_DNA"/>
</dbReference>
<dbReference type="InterPro" id="IPR037284">
    <property type="entry name" value="SUF_FeS_clus_asmbl_SufBD_sf"/>
</dbReference>
<dbReference type="SUPFAM" id="SSF101960">
    <property type="entry name" value="Stabilizer of iron transporter SufD"/>
    <property type="match status" value="1"/>
</dbReference>
<dbReference type="InterPro" id="IPR000825">
    <property type="entry name" value="SUF_FeS_clus_asmbl_SufBD_core"/>
</dbReference>
<reference evidence="3" key="1">
    <citation type="submission" date="2017-09" db="EMBL/GenBank/DDBJ databases">
        <title>Depth-based differentiation of microbial function through sediment-hosted aquifers and enrichment of novel symbionts in the deep terrestrial subsurface.</title>
        <authorList>
            <person name="Probst A.J."/>
            <person name="Ladd B."/>
            <person name="Jarett J.K."/>
            <person name="Geller-Mcgrath D.E."/>
            <person name="Sieber C.M.K."/>
            <person name="Emerson J.B."/>
            <person name="Anantharaman K."/>
            <person name="Thomas B.C."/>
            <person name="Malmstrom R."/>
            <person name="Stieglmeier M."/>
            <person name="Klingl A."/>
            <person name="Woyke T."/>
            <person name="Ryan C.M."/>
            <person name="Banfield J.F."/>
        </authorList>
    </citation>
    <scope>NUCLEOTIDE SEQUENCE [LARGE SCALE GENOMIC DNA]</scope>
</reference>
<organism evidence="2 3">
    <name type="scientific">Candidatus Collierbacteria bacterium CG10_big_fil_rev_8_21_14_0_10_44_9</name>
    <dbReference type="NCBI Taxonomy" id="1974535"/>
    <lineage>
        <taxon>Bacteria</taxon>
        <taxon>Candidatus Collieribacteriota</taxon>
    </lineage>
</organism>